<sequence>MNGKSTSTAPAFAFKRVTVASEGGTGLVPLTRFALRLAAPDAFVRLTEVVCNPAALCPRLLMSRPDWREAHRAILHEAITRLMLAAHQAAAFVAKAETDLIDLAAMHRQATEALSRSAREWHADLIAVASHPRSHRWACRLNPEELVAMSHCPVLHVPSAHVCTKDAAVTRVLVAVDGSSPSLTALHIAASVVPKGSVFRLVYVLDRPAWLGELLPRELFGLDGEQALCQAKKIIKGTSGPVEIAVVETEAASDDISSTVLREAKQWQADLLVMSTSSKPKLVRPLPGHVVAQTLRNAECPVLVCPSTIDATASVAQHNQRPLQSASRGAVSPSGFL</sequence>
<comment type="caution">
    <text evidence="3">The sequence shown here is derived from an EMBL/GenBank/DDBJ whole genome shotgun (WGS) entry which is preliminary data.</text>
</comment>
<keyword evidence="4" id="KW-1185">Reference proteome</keyword>
<evidence type="ECO:0000313" key="3">
    <source>
        <dbReference type="EMBL" id="MPW23718.1"/>
    </source>
</evidence>
<dbReference type="InterPro" id="IPR006016">
    <property type="entry name" value="UspA"/>
</dbReference>
<dbReference type="AlphaFoldDB" id="A0A7X1NKK0"/>
<dbReference type="RefSeq" id="WP_152768167.1">
    <property type="nucleotide sequence ID" value="NZ_WHNP01000132.1"/>
</dbReference>
<gene>
    <name evidence="3" type="ORF">GCT13_45255</name>
</gene>
<accession>A0A7X1NKK0</accession>
<dbReference type="Gene3D" id="3.40.50.620">
    <property type="entry name" value="HUPs"/>
    <property type="match status" value="2"/>
</dbReference>
<name>A0A7X1NKK0_9BURK</name>
<proteinExistence type="inferred from homology"/>
<organism evidence="3 4">
    <name type="scientific">Paraburkholderia franconis</name>
    <dbReference type="NCBI Taxonomy" id="2654983"/>
    <lineage>
        <taxon>Bacteria</taxon>
        <taxon>Pseudomonadati</taxon>
        <taxon>Pseudomonadota</taxon>
        <taxon>Betaproteobacteria</taxon>
        <taxon>Burkholderiales</taxon>
        <taxon>Burkholderiaceae</taxon>
        <taxon>Paraburkholderia</taxon>
    </lineage>
</organism>
<dbReference type="CDD" id="cd00293">
    <property type="entry name" value="USP-like"/>
    <property type="match status" value="1"/>
</dbReference>
<evidence type="ECO:0000313" key="4">
    <source>
        <dbReference type="Proteomes" id="UP000484381"/>
    </source>
</evidence>
<dbReference type="Proteomes" id="UP000484381">
    <property type="component" value="Unassembled WGS sequence"/>
</dbReference>
<dbReference type="Pfam" id="PF00582">
    <property type="entry name" value="Usp"/>
    <property type="match status" value="1"/>
</dbReference>
<reference evidence="3 4" key="1">
    <citation type="submission" date="2019-10" db="EMBL/GenBank/DDBJ databases">
        <title>Paraburkholderia sp. isolated from nodules of Mimosa pudica from Brazilian Atlantic Forest soils.</title>
        <authorList>
            <person name="Paulitsch F."/>
            <person name="Hungria M."/>
            <person name="Dall'Agnol R."/>
        </authorList>
    </citation>
    <scope>NUCLEOTIDE SEQUENCE [LARGE SCALE GENOMIC DNA]</scope>
    <source>
        <strain evidence="3 4">CNPSo 3157</strain>
    </source>
</reference>
<dbReference type="PRINTS" id="PR01438">
    <property type="entry name" value="UNVRSLSTRESS"/>
</dbReference>
<feature type="domain" description="UspA" evidence="2">
    <location>
        <begin position="170"/>
        <end position="306"/>
    </location>
</feature>
<evidence type="ECO:0000256" key="1">
    <source>
        <dbReference type="ARBA" id="ARBA00008791"/>
    </source>
</evidence>
<dbReference type="InterPro" id="IPR006015">
    <property type="entry name" value="Universal_stress_UspA"/>
</dbReference>
<dbReference type="PANTHER" id="PTHR43010">
    <property type="entry name" value="UNIVERSAL STRESS PROTEIN SLR1230"/>
    <property type="match status" value="1"/>
</dbReference>
<dbReference type="InterPro" id="IPR051688">
    <property type="entry name" value="USP_A"/>
</dbReference>
<comment type="similarity">
    <text evidence="1">Belongs to the universal stress protein A family.</text>
</comment>
<protein>
    <submittedName>
        <fullName evidence="3">Universal stress protein UspA</fullName>
    </submittedName>
</protein>
<evidence type="ECO:0000259" key="2">
    <source>
        <dbReference type="Pfam" id="PF00582"/>
    </source>
</evidence>
<dbReference type="PANTHER" id="PTHR43010:SF1">
    <property type="entry name" value="USPA DOMAIN-CONTAINING PROTEIN"/>
    <property type="match status" value="1"/>
</dbReference>
<dbReference type="EMBL" id="WHNP01000132">
    <property type="protein sequence ID" value="MPW23718.1"/>
    <property type="molecule type" value="Genomic_DNA"/>
</dbReference>
<dbReference type="SUPFAM" id="SSF52402">
    <property type="entry name" value="Adenine nucleotide alpha hydrolases-like"/>
    <property type="match status" value="2"/>
</dbReference>
<dbReference type="InterPro" id="IPR014729">
    <property type="entry name" value="Rossmann-like_a/b/a_fold"/>
</dbReference>